<reference evidence="2" key="1">
    <citation type="submission" date="2019-08" db="EMBL/GenBank/DDBJ databases">
        <authorList>
            <person name="Kucharzyk K."/>
            <person name="Murdoch R.W."/>
            <person name="Higgins S."/>
            <person name="Loffler F."/>
        </authorList>
    </citation>
    <scope>NUCLEOTIDE SEQUENCE</scope>
</reference>
<dbReference type="SMART" id="SM00883">
    <property type="entry name" value="Cpn10"/>
    <property type="match status" value="1"/>
</dbReference>
<dbReference type="GO" id="GO:0044183">
    <property type="term" value="F:protein folding chaperone"/>
    <property type="evidence" value="ECO:0007669"/>
    <property type="project" value="InterPro"/>
</dbReference>
<accession>A0A644XA07</accession>
<dbReference type="GO" id="GO:0005524">
    <property type="term" value="F:ATP binding"/>
    <property type="evidence" value="ECO:0007669"/>
    <property type="project" value="InterPro"/>
</dbReference>
<sequence length="114" mass="12990">MKNIIVVGDRVLIKPKKESEQTRSGLYLPPGYSQKELLQEGYVMQVGPGYPIPSEETDEPWKAGTGENIRYIPLQARQGDLAIFLQKNAVEVMIEDEKYFIVPQNAILLLQREE</sequence>
<gene>
    <name evidence="2" type="primary">groS_19</name>
    <name evidence="2" type="ORF">SDC9_57411</name>
</gene>
<protein>
    <submittedName>
        <fullName evidence="2">10 kDa chaperonin</fullName>
    </submittedName>
</protein>
<dbReference type="InterPro" id="IPR020818">
    <property type="entry name" value="Chaperonin_GroES"/>
</dbReference>
<comment type="caution">
    <text evidence="2">The sequence shown here is derived from an EMBL/GenBank/DDBJ whole genome shotgun (WGS) entry which is preliminary data.</text>
</comment>
<dbReference type="CDD" id="cd00320">
    <property type="entry name" value="cpn10"/>
    <property type="match status" value="1"/>
</dbReference>
<proteinExistence type="predicted"/>
<dbReference type="SUPFAM" id="SSF50129">
    <property type="entry name" value="GroES-like"/>
    <property type="match status" value="1"/>
</dbReference>
<dbReference type="Gene3D" id="2.30.33.40">
    <property type="entry name" value="GroES chaperonin"/>
    <property type="match status" value="1"/>
</dbReference>
<name>A0A644XA07_9ZZZZ</name>
<dbReference type="InterPro" id="IPR037124">
    <property type="entry name" value="Chaperonin_GroES_sf"/>
</dbReference>
<evidence type="ECO:0000256" key="1">
    <source>
        <dbReference type="ARBA" id="ARBA00023186"/>
    </source>
</evidence>
<dbReference type="Pfam" id="PF00166">
    <property type="entry name" value="Cpn10"/>
    <property type="match status" value="1"/>
</dbReference>
<evidence type="ECO:0000313" key="2">
    <source>
        <dbReference type="EMBL" id="MPM11073.1"/>
    </source>
</evidence>
<dbReference type="EMBL" id="VSSQ01001780">
    <property type="protein sequence ID" value="MPM11073.1"/>
    <property type="molecule type" value="Genomic_DNA"/>
</dbReference>
<organism evidence="2">
    <name type="scientific">bioreactor metagenome</name>
    <dbReference type="NCBI Taxonomy" id="1076179"/>
    <lineage>
        <taxon>unclassified sequences</taxon>
        <taxon>metagenomes</taxon>
        <taxon>ecological metagenomes</taxon>
    </lineage>
</organism>
<keyword evidence="1" id="KW-0143">Chaperone</keyword>
<dbReference type="InterPro" id="IPR011032">
    <property type="entry name" value="GroES-like_sf"/>
</dbReference>
<dbReference type="AlphaFoldDB" id="A0A644XA07"/>